<dbReference type="NCBIfam" id="TIGR04183">
    <property type="entry name" value="Por_Secre_tail"/>
    <property type="match status" value="1"/>
</dbReference>
<keyword evidence="4" id="KW-1185">Reference proteome</keyword>
<sequence>MKTKTTLLAIALNLFGCFAIGQEIVKDIKIGGESSYPNNLTDIKGVLYFSAFTDDEGYELWKSDGTSAGTVMVKDIASGTNSSGPTFLTNLNGILFFAAYTTNDENELWRSDGTTQGTFIVKKISSATGSYGGSKPFWLTNVNGTLFFAASNGTTDGASELWKSDGTTEGTLMVKNINPTSGSYPQNLMNINGTLFFTADDGKGRELWRSDGTSAGTFMIKDICNTTTRPWGSSNFFTQVDNTLYFVAVYKYAAPTYSELWKSDGTNEGTVFVKNIRISEGGGTTYMASCNGELFFNADDGVNGIELWKSNGTSAGTIMVKNINGISSGSFPREITSYKGNVYFSANTTNEGNELWKSDGTTNGTVMVKDIFAGIGGGQPNSFLEFKGSLLFHASNGVDKTNTWKTDGSSTGTIPHPNLNLNYGLKNVNGVFENPAYAIVNNSTLFFSSINGGFGEELWKFDVTLRINENYKNDLGITVYPNPSKGIINLELTDLKEAELSIYNVAGQKVLTKKINEKKSRLDLNTLDNGIYFLNFKNNDGTTVKKIILDK</sequence>
<dbReference type="EMBL" id="JBHTIZ010000045">
    <property type="protein sequence ID" value="MFD0985252.1"/>
    <property type="molecule type" value="Genomic_DNA"/>
</dbReference>
<protein>
    <submittedName>
        <fullName evidence="3">ELWxxDGT repeat protein</fullName>
    </submittedName>
</protein>
<dbReference type="InterPro" id="IPR030916">
    <property type="entry name" value="ELWxxDGT_rpt"/>
</dbReference>
<keyword evidence="1" id="KW-0732">Signal</keyword>
<dbReference type="Proteomes" id="UP001597051">
    <property type="component" value="Unassembled WGS sequence"/>
</dbReference>
<evidence type="ECO:0000313" key="4">
    <source>
        <dbReference type="Proteomes" id="UP001597051"/>
    </source>
</evidence>
<comment type="caution">
    <text evidence="3">The sequence shown here is derived from an EMBL/GenBank/DDBJ whole genome shotgun (WGS) entry which is preliminary data.</text>
</comment>
<dbReference type="RefSeq" id="WP_379757987.1">
    <property type="nucleotide sequence ID" value="NZ_JBHSYB010000028.1"/>
</dbReference>
<evidence type="ECO:0000313" key="3">
    <source>
        <dbReference type="EMBL" id="MFD0985252.1"/>
    </source>
</evidence>
<dbReference type="InterPro" id="IPR026444">
    <property type="entry name" value="Secre_tail"/>
</dbReference>
<evidence type="ECO:0000256" key="1">
    <source>
        <dbReference type="ARBA" id="ARBA00022729"/>
    </source>
</evidence>
<name>A0ABW3J495_9FLAO</name>
<dbReference type="Pfam" id="PF18962">
    <property type="entry name" value="Por_Secre_tail"/>
    <property type="match status" value="1"/>
</dbReference>
<accession>A0ABW3J495</accession>
<reference evidence="4" key="1">
    <citation type="journal article" date="2019" name="Int. J. Syst. Evol. Microbiol.">
        <title>The Global Catalogue of Microorganisms (GCM) 10K type strain sequencing project: providing services to taxonomists for standard genome sequencing and annotation.</title>
        <authorList>
            <consortium name="The Broad Institute Genomics Platform"/>
            <consortium name="The Broad Institute Genome Sequencing Center for Infectious Disease"/>
            <person name="Wu L."/>
            <person name="Ma J."/>
        </authorList>
    </citation>
    <scope>NUCLEOTIDE SEQUENCE [LARGE SCALE GENOMIC DNA]</scope>
    <source>
        <strain evidence="4">CECT 7649</strain>
    </source>
</reference>
<proteinExistence type="predicted"/>
<dbReference type="NCBIfam" id="TIGR04534">
    <property type="entry name" value="ELWxxDGT_rpt"/>
    <property type="match status" value="2"/>
</dbReference>
<evidence type="ECO:0000259" key="2">
    <source>
        <dbReference type="Pfam" id="PF18962"/>
    </source>
</evidence>
<feature type="domain" description="Secretion system C-terminal sorting" evidence="2">
    <location>
        <begin position="479"/>
        <end position="548"/>
    </location>
</feature>
<gene>
    <name evidence="3" type="ORF">ACFQ0S_12280</name>
</gene>
<organism evidence="3 4">
    <name type="scientific">Flavobacterium myungsuense</name>
    <dbReference type="NCBI Taxonomy" id="651823"/>
    <lineage>
        <taxon>Bacteria</taxon>
        <taxon>Pseudomonadati</taxon>
        <taxon>Bacteroidota</taxon>
        <taxon>Flavobacteriia</taxon>
        <taxon>Flavobacteriales</taxon>
        <taxon>Flavobacteriaceae</taxon>
        <taxon>Flavobacterium</taxon>
    </lineage>
</organism>